<sequence>MSNRKITPGRGIQYTPKTSIKWANEFNELVDSFKSRNELISALIEDGLKVRNGSYKEQGIYLPLDTFSNDQLALLKTEEGQRILYNIVSLIVGNPEGTTLAQQMAQPVSQESKPASSPIVPSEAPVNHEEDAEEGKGQSNEALSKLLKLGKMTNLKG</sequence>
<feature type="compositionally biased region" description="Polar residues" evidence="1">
    <location>
        <begin position="101"/>
        <end position="115"/>
    </location>
</feature>
<dbReference type="Proteomes" id="UP000185829">
    <property type="component" value="Unassembled WGS sequence"/>
</dbReference>
<proteinExistence type="predicted"/>
<evidence type="ECO:0000313" key="2">
    <source>
        <dbReference type="EMBL" id="SIS01748.1"/>
    </source>
</evidence>
<protein>
    <submittedName>
        <fullName evidence="2">Uncharacterized protein</fullName>
    </submittedName>
</protein>
<dbReference type="RefSeq" id="WP_076371738.1">
    <property type="nucleotide sequence ID" value="NZ_FTMX01000009.1"/>
</dbReference>
<gene>
    <name evidence="2" type="ORF">SAMN05878482_10969</name>
</gene>
<evidence type="ECO:0000256" key="1">
    <source>
        <dbReference type="SAM" id="MobiDB-lite"/>
    </source>
</evidence>
<dbReference type="EMBL" id="FTMX01000009">
    <property type="protein sequence ID" value="SIS01748.1"/>
    <property type="molecule type" value="Genomic_DNA"/>
</dbReference>
<accession>A0A9X8WMV5</accession>
<reference evidence="2 3" key="1">
    <citation type="submission" date="2017-01" db="EMBL/GenBank/DDBJ databases">
        <authorList>
            <person name="Varghese N."/>
            <person name="Submissions S."/>
        </authorList>
    </citation>
    <scope>NUCLEOTIDE SEQUENCE [LARGE SCALE GENOMIC DNA]</scope>
    <source>
        <strain evidence="2 3">RUG2-6</strain>
    </source>
</reference>
<dbReference type="AlphaFoldDB" id="A0A9X8WMV5"/>
<name>A0A9X8WMV5_9BACI</name>
<evidence type="ECO:0000313" key="3">
    <source>
        <dbReference type="Proteomes" id="UP000185829"/>
    </source>
</evidence>
<feature type="region of interest" description="Disordered" evidence="1">
    <location>
        <begin position="101"/>
        <end position="157"/>
    </location>
</feature>
<comment type="caution">
    <text evidence="2">The sequence shown here is derived from an EMBL/GenBank/DDBJ whole genome shotgun (WGS) entry which is preliminary data.</text>
</comment>
<organism evidence="2 3">
    <name type="scientific">Peribacillus simplex</name>
    <dbReference type="NCBI Taxonomy" id="1478"/>
    <lineage>
        <taxon>Bacteria</taxon>
        <taxon>Bacillati</taxon>
        <taxon>Bacillota</taxon>
        <taxon>Bacilli</taxon>
        <taxon>Bacillales</taxon>
        <taxon>Bacillaceae</taxon>
        <taxon>Peribacillus</taxon>
    </lineage>
</organism>